<reference evidence="2 3" key="1">
    <citation type="submission" date="2015-01" db="EMBL/GenBank/DDBJ databases">
        <title>Evolution of Trichinella species and genotypes.</title>
        <authorList>
            <person name="Korhonen P.K."/>
            <person name="Edoardo P."/>
            <person name="Giuseppe L.R."/>
            <person name="Gasser R.B."/>
        </authorList>
    </citation>
    <scope>NUCLEOTIDE SEQUENCE [LARGE SCALE GENOMIC DNA]</scope>
    <source>
        <strain evidence="2">ISS417</strain>
    </source>
</reference>
<gene>
    <name evidence="2" type="ORF">T05_16535</name>
</gene>
<keyword evidence="3" id="KW-1185">Reference proteome</keyword>
<feature type="transmembrane region" description="Helical" evidence="1">
    <location>
        <begin position="15"/>
        <end position="35"/>
    </location>
</feature>
<comment type="caution">
    <text evidence="2">The sequence shown here is derived from an EMBL/GenBank/DDBJ whole genome shotgun (WGS) entry which is preliminary data.</text>
</comment>
<proteinExistence type="predicted"/>
<sequence>LEDIRRNFCINTHRIELFAALSASCVCFPFPLLLLKLHYHAMFIAISRQIRFHETCD</sequence>
<evidence type="ECO:0000256" key="1">
    <source>
        <dbReference type="SAM" id="Phobius"/>
    </source>
</evidence>
<evidence type="ECO:0000313" key="2">
    <source>
        <dbReference type="EMBL" id="KRX34262.1"/>
    </source>
</evidence>
<keyword evidence="1" id="KW-0472">Membrane</keyword>
<evidence type="ECO:0000313" key="3">
    <source>
        <dbReference type="Proteomes" id="UP000055048"/>
    </source>
</evidence>
<feature type="non-terminal residue" evidence="2">
    <location>
        <position position="1"/>
    </location>
</feature>
<dbReference type="Proteomes" id="UP000055048">
    <property type="component" value="Unassembled WGS sequence"/>
</dbReference>
<keyword evidence="1" id="KW-0812">Transmembrane</keyword>
<keyword evidence="1" id="KW-1133">Transmembrane helix</keyword>
<name>A0A0V0T5K0_9BILA</name>
<organism evidence="2 3">
    <name type="scientific">Trichinella murrelli</name>
    <dbReference type="NCBI Taxonomy" id="144512"/>
    <lineage>
        <taxon>Eukaryota</taxon>
        <taxon>Metazoa</taxon>
        <taxon>Ecdysozoa</taxon>
        <taxon>Nematoda</taxon>
        <taxon>Enoplea</taxon>
        <taxon>Dorylaimia</taxon>
        <taxon>Trichinellida</taxon>
        <taxon>Trichinellidae</taxon>
        <taxon>Trichinella</taxon>
    </lineage>
</organism>
<dbReference type="EMBL" id="JYDJ01000599">
    <property type="protein sequence ID" value="KRX34262.1"/>
    <property type="molecule type" value="Genomic_DNA"/>
</dbReference>
<protein>
    <submittedName>
        <fullName evidence="2">Uncharacterized protein</fullName>
    </submittedName>
</protein>
<accession>A0A0V0T5K0</accession>
<dbReference type="AlphaFoldDB" id="A0A0V0T5K0"/>